<accession>A0A8J4H434</accession>
<proteinExistence type="inferred from homology"/>
<evidence type="ECO:0000256" key="7">
    <source>
        <dbReference type="ARBA" id="ARBA00023239"/>
    </source>
</evidence>
<dbReference type="Gene3D" id="3.90.1680.10">
    <property type="entry name" value="SOS response associated peptidase-like"/>
    <property type="match status" value="1"/>
</dbReference>
<evidence type="ECO:0000313" key="11">
    <source>
        <dbReference type="Proteomes" id="UP000677918"/>
    </source>
</evidence>
<dbReference type="Pfam" id="PF02586">
    <property type="entry name" value="SRAP"/>
    <property type="match status" value="1"/>
</dbReference>
<dbReference type="PANTHER" id="PTHR13604">
    <property type="entry name" value="DC12-RELATED"/>
    <property type="match status" value="1"/>
</dbReference>
<reference evidence="10" key="1">
    <citation type="submission" date="2021-04" db="EMBL/GenBank/DDBJ databases">
        <title>Draft genome sequence of Xylanibacillus composti strain K13.</title>
        <authorList>
            <person name="Uke A."/>
            <person name="Chhe C."/>
            <person name="Baramee S."/>
            <person name="Kosugi A."/>
        </authorList>
    </citation>
    <scope>NUCLEOTIDE SEQUENCE</scope>
    <source>
        <strain evidence="10">K13</strain>
    </source>
</reference>
<evidence type="ECO:0000256" key="6">
    <source>
        <dbReference type="ARBA" id="ARBA00023125"/>
    </source>
</evidence>
<dbReference type="GO" id="GO:0016829">
    <property type="term" value="F:lyase activity"/>
    <property type="evidence" value="ECO:0007669"/>
    <property type="project" value="UniProtKB-KW"/>
</dbReference>
<evidence type="ECO:0000256" key="4">
    <source>
        <dbReference type="ARBA" id="ARBA00022801"/>
    </source>
</evidence>
<keyword evidence="4 8" id="KW-0378">Hydrolase</keyword>
<dbReference type="SUPFAM" id="SSF143081">
    <property type="entry name" value="BB1717-like"/>
    <property type="match status" value="1"/>
</dbReference>
<evidence type="ECO:0000256" key="1">
    <source>
        <dbReference type="ARBA" id="ARBA00008136"/>
    </source>
</evidence>
<evidence type="ECO:0000256" key="8">
    <source>
        <dbReference type="RuleBase" id="RU364100"/>
    </source>
</evidence>
<comment type="similarity">
    <text evidence="1 8">Belongs to the SOS response-associated peptidase family.</text>
</comment>
<gene>
    <name evidence="10" type="primary">yoqW</name>
    <name evidence="10" type="ORF">XYCOK13_20300</name>
</gene>
<evidence type="ECO:0000256" key="3">
    <source>
        <dbReference type="ARBA" id="ARBA00022763"/>
    </source>
</evidence>
<dbReference type="PANTHER" id="PTHR13604:SF0">
    <property type="entry name" value="ABASIC SITE PROCESSING PROTEIN HMCES"/>
    <property type="match status" value="1"/>
</dbReference>
<keyword evidence="11" id="KW-1185">Reference proteome</keyword>
<dbReference type="GO" id="GO:0006508">
    <property type="term" value="P:proteolysis"/>
    <property type="evidence" value="ECO:0007669"/>
    <property type="project" value="UniProtKB-KW"/>
</dbReference>
<dbReference type="GO" id="GO:0003697">
    <property type="term" value="F:single-stranded DNA binding"/>
    <property type="evidence" value="ECO:0007669"/>
    <property type="project" value="InterPro"/>
</dbReference>
<dbReference type="GO" id="GO:0008233">
    <property type="term" value="F:peptidase activity"/>
    <property type="evidence" value="ECO:0007669"/>
    <property type="project" value="UniProtKB-KW"/>
</dbReference>
<evidence type="ECO:0000313" key="10">
    <source>
        <dbReference type="EMBL" id="GIQ69206.1"/>
    </source>
</evidence>
<dbReference type="EC" id="3.4.-.-" evidence="8"/>
<sequence>MRFFIDQANVPEHVPRYNVAPGQLIPAIVHDGTKNRLGELKWGLVPNWAQDAKGGFKMINARAETVREKPAFRASFQRKRCIIPADGFYEWKETKDRRKQPMRIVLRDRSLFAMAGLYDTWMAPDGSKLSTCTIITTAPNALMRDIHDRMPVILRREDEALWLDRRESNEDRLLALLQPYPADEMEAYPVSPKVGSVKNDDPDCAEPWGGE</sequence>
<dbReference type="AlphaFoldDB" id="A0A8J4H434"/>
<keyword evidence="7" id="KW-0456">Lyase</keyword>
<feature type="region of interest" description="Disordered" evidence="9">
    <location>
        <begin position="191"/>
        <end position="211"/>
    </location>
</feature>
<organism evidence="10 11">
    <name type="scientific">Xylanibacillus composti</name>
    <dbReference type="NCBI Taxonomy" id="1572762"/>
    <lineage>
        <taxon>Bacteria</taxon>
        <taxon>Bacillati</taxon>
        <taxon>Bacillota</taxon>
        <taxon>Bacilli</taxon>
        <taxon>Bacillales</taxon>
        <taxon>Paenibacillaceae</taxon>
        <taxon>Xylanibacillus</taxon>
    </lineage>
</organism>
<keyword evidence="3" id="KW-0227">DNA damage</keyword>
<comment type="caution">
    <text evidence="10">The sequence shown here is derived from an EMBL/GenBank/DDBJ whole genome shotgun (WGS) entry which is preliminary data.</text>
</comment>
<dbReference type="GO" id="GO:0106300">
    <property type="term" value="P:protein-DNA covalent cross-linking repair"/>
    <property type="evidence" value="ECO:0007669"/>
    <property type="project" value="InterPro"/>
</dbReference>
<keyword evidence="6" id="KW-0238">DNA-binding</keyword>
<protein>
    <recommendedName>
        <fullName evidence="8">Abasic site processing protein</fullName>
        <ecNumber evidence="8">3.4.-.-</ecNumber>
    </recommendedName>
</protein>
<keyword evidence="5" id="KW-0190">Covalent protein-DNA linkage</keyword>
<evidence type="ECO:0000256" key="9">
    <source>
        <dbReference type="SAM" id="MobiDB-lite"/>
    </source>
</evidence>
<dbReference type="Proteomes" id="UP000677918">
    <property type="component" value="Unassembled WGS sequence"/>
</dbReference>
<name>A0A8J4H434_9BACL</name>
<evidence type="ECO:0000256" key="2">
    <source>
        <dbReference type="ARBA" id="ARBA00022670"/>
    </source>
</evidence>
<dbReference type="InterPro" id="IPR003738">
    <property type="entry name" value="SRAP"/>
</dbReference>
<evidence type="ECO:0000256" key="5">
    <source>
        <dbReference type="ARBA" id="ARBA00023124"/>
    </source>
</evidence>
<keyword evidence="2 8" id="KW-0645">Protease</keyword>
<dbReference type="InterPro" id="IPR036590">
    <property type="entry name" value="SRAP-like"/>
</dbReference>
<dbReference type="EMBL" id="BOVK01000025">
    <property type="protein sequence ID" value="GIQ69206.1"/>
    <property type="molecule type" value="Genomic_DNA"/>
</dbReference>